<dbReference type="Proteomes" id="UP000233256">
    <property type="component" value="Unassembled WGS sequence"/>
</dbReference>
<evidence type="ECO:0000313" key="1">
    <source>
        <dbReference type="EMBL" id="PKK88533.1"/>
    </source>
</evidence>
<accession>A0A2N1PJL7</accession>
<comment type="caution">
    <text evidence="1">The sequence shown here is derived from an EMBL/GenBank/DDBJ whole genome shotgun (WGS) entry which is preliminary data.</text>
</comment>
<organism evidence="1 2">
    <name type="scientific">Candidatus Wallbacteria bacterium HGW-Wallbacteria-1</name>
    <dbReference type="NCBI Taxonomy" id="2013854"/>
    <lineage>
        <taxon>Bacteria</taxon>
        <taxon>Candidatus Walliibacteriota</taxon>
    </lineage>
</organism>
<dbReference type="EMBL" id="PGXC01000043">
    <property type="protein sequence ID" value="PKK88533.1"/>
    <property type="molecule type" value="Genomic_DNA"/>
</dbReference>
<proteinExistence type="predicted"/>
<reference evidence="1 2" key="1">
    <citation type="journal article" date="2017" name="ISME J.">
        <title>Potential for microbial H2 and metal transformations associated with novel bacteria and archaea in deep terrestrial subsurface sediments.</title>
        <authorList>
            <person name="Hernsdorf A.W."/>
            <person name="Amano Y."/>
            <person name="Miyakawa K."/>
            <person name="Ise K."/>
            <person name="Suzuki Y."/>
            <person name="Anantharaman K."/>
            <person name="Probst A."/>
            <person name="Burstein D."/>
            <person name="Thomas B.C."/>
            <person name="Banfield J.F."/>
        </authorList>
    </citation>
    <scope>NUCLEOTIDE SEQUENCE [LARGE SCALE GENOMIC DNA]</scope>
    <source>
        <strain evidence="1">HGW-Wallbacteria-1</strain>
    </source>
</reference>
<name>A0A2N1PJL7_9BACT</name>
<dbReference type="AlphaFoldDB" id="A0A2N1PJL7"/>
<evidence type="ECO:0000313" key="2">
    <source>
        <dbReference type="Proteomes" id="UP000233256"/>
    </source>
</evidence>
<protein>
    <submittedName>
        <fullName evidence="1">Uncharacterized protein</fullName>
    </submittedName>
</protein>
<sequence length="182" mass="20984">MNFVITFRGIIKSNGDAAHKHSIRCDLQKQIRKLWQREISNHGDKSVRDFICQETSVKKNNGEYIPLMGRFFGVSCKLEILLLKPKEVNIFQSDSRDLDNQLKTLLDALAVPPDSQAMNLPPNEANPFYVLLEDDKIVKDIRIRVAELLEDCTDQDELLAVIEVTAKRHEDIMDEIHQREKV</sequence>
<gene>
    <name evidence="1" type="ORF">CVV64_18440</name>
</gene>